<dbReference type="eggNOG" id="COG0668">
    <property type="taxonomic scope" value="Bacteria"/>
</dbReference>
<accession>H6SPT5</accession>
<evidence type="ECO:0000256" key="2">
    <source>
        <dbReference type="ARBA" id="ARBA00008017"/>
    </source>
</evidence>
<dbReference type="PANTHER" id="PTHR30566">
    <property type="entry name" value="YNAI-RELATED MECHANOSENSITIVE ION CHANNEL"/>
    <property type="match status" value="1"/>
</dbReference>
<dbReference type="GO" id="GO:0008381">
    <property type="term" value="F:mechanosensitive monoatomic ion channel activity"/>
    <property type="evidence" value="ECO:0007669"/>
    <property type="project" value="UniProtKB-ARBA"/>
</dbReference>
<feature type="domain" description="Mechanosensitive ion channel MscS C-terminal" evidence="9">
    <location>
        <begin position="488"/>
        <end position="567"/>
    </location>
</feature>
<evidence type="ECO:0000256" key="5">
    <source>
        <dbReference type="ARBA" id="ARBA00022989"/>
    </source>
</evidence>
<dbReference type="PANTHER" id="PTHR30566:SF5">
    <property type="entry name" value="MECHANOSENSITIVE ION CHANNEL PROTEIN 1, MITOCHONDRIAL-RELATED"/>
    <property type="match status" value="1"/>
</dbReference>
<protein>
    <submittedName>
        <fullName evidence="10">MscS Mechanosensitive ion channel</fullName>
    </submittedName>
</protein>
<evidence type="ECO:0000313" key="11">
    <source>
        <dbReference type="Proteomes" id="UP000033220"/>
    </source>
</evidence>
<gene>
    <name evidence="10" type="ORF">RSPPHO_00579</name>
</gene>
<dbReference type="InterPro" id="IPR011066">
    <property type="entry name" value="MscS_channel_C_sf"/>
</dbReference>
<organism evidence="10 11">
    <name type="scientific">Pararhodospirillum photometricum DSM 122</name>
    <dbReference type="NCBI Taxonomy" id="1150469"/>
    <lineage>
        <taxon>Bacteria</taxon>
        <taxon>Pseudomonadati</taxon>
        <taxon>Pseudomonadota</taxon>
        <taxon>Alphaproteobacteria</taxon>
        <taxon>Rhodospirillales</taxon>
        <taxon>Rhodospirillaceae</taxon>
        <taxon>Pararhodospirillum</taxon>
    </lineage>
</organism>
<sequence>MLPSLNRAERRCRALWLARHRGGFLQAFFSVVLFSGESLPMSSSTPRCLLSRLVLGIVMVLALAPGSARAVDPLPTAPAAPAAPVVRDALGRETPEGMVRGLLKAMAEEDYGRAAAYLDVPTRRAARKGLSGPDLALALQRILDKGGFLEPASRLSTAPEGRLDDGLDPNLERFATVRTADGPVDLLAQRLPGPDDTLIWLVSSTTVTQLPALTDQVASGLLERLLPSGLDEGPRFRGVPLTHWGALLGLAVVAYLASSLLTALIRLGAAVALRREEQGLYRRLIEAALAPFRVCLAVWAFALGGLYLGVSVVARQTLGALAEMVGWIGLAWFLWRIVDAFSAASLDRMSRQGKTGALAAVRFFQRTGKVVILAGAVIVVMDTSGFDVSAGLAALGIGGLAVALGAQKTIENLVGSLMLIADRPIREGDFCKVGTTLGTVEDIGLRSTRIRTLARTVVSIPNGELAAVSIENYSRRDMFWFHPILSLRLDTTPDQIRYLLVTLRELLYAHPRVDPTPARVRFRGVSRDCVDLEMFAYVRAEDYADFLEVQEDLTLQVMDVVAASGAAFALPGQTLHLGRDTPTDPGLRETAEAQVRAWREAGSLPLPRFPDERIAELKGSIPYPPPGSVHHQPVEPAADPPVVEGETPAVAVASAWMWRPWRKGS</sequence>
<dbReference type="HOGENOM" id="CLU_015233_0_0_5"/>
<evidence type="ECO:0000256" key="1">
    <source>
        <dbReference type="ARBA" id="ARBA00004651"/>
    </source>
</evidence>
<dbReference type="SUPFAM" id="SSF82861">
    <property type="entry name" value="Mechanosensitive channel protein MscS (YggB), transmembrane region"/>
    <property type="match status" value="1"/>
</dbReference>
<dbReference type="InterPro" id="IPR023408">
    <property type="entry name" value="MscS_beta-dom_sf"/>
</dbReference>
<evidence type="ECO:0000256" key="4">
    <source>
        <dbReference type="ARBA" id="ARBA00022692"/>
    </source>
</evidence>
<evidence type="ECO:0000256" key="6">
    <source>
        <dbReference type="ARBA" id="ARBA00023136"/>
    </source>
</evidence>
<evidence type="ECO:0000259" key="9">
    <source>
        <dbReference type="Pfam" id="PF21082"/>
    </source>
</evidence>
<dbReference type="SUPFAM" id="SSF50182">
    <property type="entry name" value="Sm-like ribonucleoproteins"/>
    <property type="match status" value="1"/>
</dbReference>
<evidence type="ECO:0000259" key="8">
    <source>
        <dbReference type="Pfam" id="PF00924"/>
    </source>
</evidence>
<feature type="transmembrane region" description="Helical" evidence="7">
    <location>
        <begin position="294"/>
        <end position="314"/>
    </location>
</feature>
<keyword evidence="3" id="KW-1003">Cell membrane</keyword>
<evidence type="ECO:0000256" key="3">
    <source>
        <dbReference type="ARBA" id="ARBA00022475"/>
    </source>
</evidence>
<keyword evidence="5 7" id="KW-1133">Transmembrane helix</keyword>
<feature type="domain" description="Mechanosensitive ion channel MscS" evidence="8">
    <location>
        <begin position="409"/>
        <end position="475"/>
    </location>
</feature>
<evidence type="ECO:0000256" key="7">
    <source>
        <dbReference type="SAM" id="Phobius"/>
    </source>
</evidence>
<dbReference type="InterPro" id="IPR010920">
    <property type="entry name" value="LSM_dom_sf"/>
</dbReference>
<dbReference type="STRING" id="1150469.RSPPHO_00579"/>
<evidence type="ECO:0000313" key="10">
    <source>
        <dbReference type="EMBL" id="CCG07205.1"/>
    </source>
</evidence>
<feature type="transmembrane region" description="Helical" evidence="7">
    <location>
        <begin position="320"/>
        <end position="338"/>
    </location>
</feature>
<dbReference type="Gene3D" id="2.30.30.60">
    <property type="match status" value="1"/>
</dbReference>
<dbReference type="KEGG" id="rpm:RSPPHO_00579"/>
<comment type="subcellular location">
    <subcellularLocation>
        <location evidence="1">Cell membrane</location>
        <topology evidence="1">Multi-pass membrane protein</topology>
    </subcellularLocation>
</comment>
<dbReference type="SUPFAM" id="SSF82689">
    <property type="entry name" value="Mechanosensitive channel protein MscS (YggB), C-terminal domain"/>
    <property type="match status" value="1"/>
</dbReference>
<reference evidence="10 11" key="1">
    <citation type="submission" date="2012-02" db="EMBL/GenBank/DDBJ databases">
        <title>Shotgun genome sequence of Phaeospirillum photometricum DSM 122.</title>
        <authorList>
            <person name="Duquesne K."/>
            <person name="Sturgis J."/>
        </authorList>
    </citation>
    <scope>NUCLEOTIDE SEQUENCE [LARGE SCALE GENOMIC DNA]</scope>
    <source>
        <strain evidence="11">DSM122</strain>
    </source>
</reference>
<dbReference type="GO" id="GO:0005886">
    <property type="term" value="C:plasma membrane"/>
    <property type="evidence" value="ECO:0007669"/>
    <property type="project" value="UniProtKB-SubCell"/>
</dbReference>
<dbReference type="Gene3D" id="1.10.287.1260">
    <property type="match status" value="1"/>
</dbReference>
<proteinExistence type="inferred from homology"/>
<keyword evidence="4 7" id="KW-0812">Transmembrane</keyword>
<dbReference type="InterPro" id="IPR049278">
    <property type="entry name" value="MS_channel_C"/>
</dbReference>
<dbReference type="EMBL" id="HE663493">
    <property type="protein sequence ID" value="CCG07205.1"/>
    <property type="molecule type" value="Genomic_DNA"/>
</dbReference>
<dbReference type="InterPro" id="IPR006685">
    <property type="entry name" value="MscS_channel_2nd"/>
</dbReference>
<dbReference type="InterPro" id="IPR011014">
    <property type="entry name" value="MscS_channel_TM-2"/>
</dbReference>
<feature type="transmembrane region" description="Helical" evidence="7">
    <location>
        <begin position="244"/>
        <end position="273"/>
    </location>
</feature>
<dbReference type="AlphaFoldDB" id="H6SPT5"/>
<name>H6SPT5_PARPM</name>
<comment type="similarity">
    <text evidence="2">Belongs to the MscS (TC 1.A.23) family.</text>
</comment>
<keyword evidence="6 7" id="KW-0472">Membrane</keyword>
<dbReference type="Proteomes" id="UP000033220">
    <property type="component" value="Chromosome DSM 122"/>
</dbReference>
<dbReference type="Pfam" id="PF21082">
    <property type="entry name" value="MS_channel_3rd"/>
    <property type="match status" value="1"/>
</dbReference>
<keyword evidence="11" id="KW-1185">Reference proteome</keyword>
<dbReference type="PATRIC" id="fig|1150469.3.peg.677"/>
<dbReference type="Pfam" id="PF00924">
    <property type="entry name" value="MS_channel_2nd"/>
    <property type="match status" value="1"/>
</dbReference>